<accession>A0A6H5H684</accession>
<dbReference type="Proteomes" id="UP000479000">
    <property type="component" value="Unassembled WGS sequence"/>
</dbReference>
<gene>
    <name evidence="1" type="ORF">NTEN_LOCUS17053</name>
</gene>
<evidence type="ECO:0000313" key="1">
    <source>
        <dbReference type="EMBL" id="CAB0012294.1"/>
    </source>
</evidence>
<evidence type="ECO:0000313" key="2">
    <source>
        <dbReference type="Proteomes" id="UP000479000"/>
    </source>
</evidence>
<sequence length="69" mass="7941">MPPPELVNVGPPPAKWEQLVYIWPPSSWSFARLGDTFCELVLRKICEQILVPGEMTNPYGRNHYQRCPS</sequence>
<keyword evidence="2" id="KW-1185">Reference proteome</keyword>
<name>A0A6H5H684_9HEMI</name>
<dbReference type="AlphaFoldDB" id="A0A6H5H684"/>
<organism evidence="1 2">
    <name type="scientific">Nesidiocoris tenuis</name>
    <dbReference type="NCBI Taxonomy" id="355587"/>
    <lineage>
        <taxon>Eukaryota</taxon>
        <taxon>Metazoa</taxon>
        <taxon>Ecdysozoa</taxon>
        <taxon>Arthropoda</taxon>
        <taxon>Hexapoda</taxon>
        <taxon>Insecta</taxon>
        <taxon>Pterygota</taxon>
        <taxon>Neoptera</taxon>
        <taxon>Paraneoptera</taxon>
        <taxon>Hemiptera</taxon>
        <taxon>Heteroptera</taxon>
        <taxon>Panheteroptera</taxon>
        <taxon>Cimicomorpha</taxon>
        <taxon>Miridae</taxon>
        <taxon>Dicyphina</taxon>
        <taxon>Nesidiocoris</taxon>
    </lineage>
</organism>
<dbReference type="EMBL" id="CADCXU010025188">
    <property type="protein sequence ID" value="CAB0012294.1"/>
    <property type="molecule type" value="Genomic_DNA"/>
</dbReference>
<proteinExistence type="predicted"/>
<protein>
    <submittedName>
        <fullName evidence="1">Uncharacterized protein</fullName>
    </submittedName>
</protein>
<reference evidence="1 2" key="1">
    <citation type="submission" date="2020-02" db="EMBL/GenBank/DDBJ databases">
        <authorList>
            <person name="Ferguson B K."/>
        </authorList>
    </citation>
    <scope>NUCLEOTIDE SEQUENCE [LARGE SCALE GENOMIC DNA]</scope>
</reference>